<evidence type="ECO:0000313" key="2">
    <source>
        <dbReference type="EMBL" id="EGT55220.1"/>
    </source>
</evidence>
<gene>
    <name evidence="2" type="ORF">CAEBREN_30718</name>
</gene>
<name>G0N8P0_CAEBE</name>
<dbReference type="OrthoDB" id="5865508at2759"/>
<organism evidence="3">
    <name type="scientific">Caenorhabditis brenneri</name>
    <name type="common">Nematode worm</name>
    <dbReference type="NCBI Taxonomy" id="135651"/>
    <lineage>
        <taxon>Eukaryota</taxon>
        <taxon>Metazoa</taxon>
        <taxon>Ecdysozoa</taxon>
        <taxon>Nematoda</taxon>
        <taxon>Chromadorea</taxon>
        <taxon>Rhabditida</taxon>
        <taxon>Rhabditina</taxon>
        <taxon>Rhabditomorpha</taxon>
        <taxon>Rhabditoidea</taxon>
        <taxon>Rhabditidae</taxon>
        <taxon>Peloderinae</taxon>
        <taxon>Caenorhabditis</taxon>
    </lineage>
</organism>
<proteinExistence type="predicted"/>
<dbReference type="InParanoid" id="G0N8P0"/>
<feature type="transmembrane region" description="Helical" evidence="1">
    <location>
        <begin position="46"/>
        <end position="74"/>
    </location>
</feature>
<sequence>MQQDTTLFWLFFFIFQVVLCFFGLFSQNVFIKTTAFDKKIHFNGRVYLFFLSVGYQTILITFLAMTVVCLHFGSMFEVDECREARILPLKLHNFGEFTIVIFHFFINLDRLLLAFRPFRTEGRASKVYFYFSIFISFVLNEDFRKSIAFGSIFLVNGLNLLIEFKLYYYTSVVFANTIGIVPLERRFELSTSVAMIRCFLPASICSLVLKFTVLAFFSISAMLKDPEDLPPFYFVLNVVSSAFKNNQS</sequence>
<keyword evidence="1" id="KW-0472">Membrane</keyword>
<dbReference type="Proteomes" id="UP000008068">
    <property type="component" value="Unassembled WGS sequence"/>
</dbReference>
<keyword evidence="1" id="KW-1133">Transmembrane helix</keyword>
<dbReference type="AlphaFoldDB" id="G0N8P0"/>
<evidence type="ECO:0000313" key="3">
    <source>
        <dbReference type="Proteomes" id="UP000008068"/>
    </source>
</evidence>
<keyword evidence="3" id="KW-1185">Reference proteome</keyword>
<protein>
    <submittedName>
        <fullName evidence="2">Uncharacterized protein</fullName>
    </submittedName>
</protein>
<evidence type="ECO:0000256" key="1">
    <source>
        <dbReference type="SAM" id="Phobius"/>
    </source>
</evidence>
<feature type="transmembrane region" description="Helical" evidence="1">
    <location>
        <begin position="195"/>
        <end position="223"/>
    </location>
</feature>
<feature type="transmembrane region" description="Helical" evidence="1">
    <location>
        <begin position="6"/>
        <end position="25"/>
    </location>
</feature>
<reference evidence="3" key="1">
    <citation type="submission" date="2011-07" db="EMBL/GenBank/DDBJ databases">
        <authorList>
            <consortium name="Caenorhabditis brenneri Sequencing and Analysis Consortium"/>
            <person name="Wilson R.K."/>
        </authorList>
    </citation>
    <scope>NUCLEOTIDE SEQUENCE [LARGE SCALE GENOMIC DNA]</scope>
    <source>
        <strain evidence="3">PB2801</strain>
    </source>
</reference>
<dbReference type="eggNOG" id="ENOG502TJPG">
    <property type="taxonomic scope" value="Eukaryota"/>
</dbReference>
<keyword evidence="1" id="KW-0812">Transmembrane</keyword>
<accession>G0N8P0</accession>
<dbReference type="EMBL" id="GL379850">
    <property type="protein sequence ID" value="EGT55220.1"/>
    <property type="molecule type" value="Genomic_DNA"/>
</dbReference>
<dbReference type="HOGENOM" id="CLU_1120965_0_0_1"/>